<evidence type="ECO:0000313" key="7">
    <source>
        <dbReference type="EMBL" id="CAL8100688.1"/>
    </source>
</evidence>
<feature type="region of interest" description="Disordered" evidence="5">
    <location>
        <begin position="134"/>
        <end position="156"/>
    </location>
</feature>
<dbReference type="InterPro" id="IPR023174">
    <property type="entry name" value="PDEase_CS"/>
</dbReference>
<dbReference type="InterPro" id="IPR036971">
    <property type="entry name" value="PDEase_catalytic_dom_sf"/>
</dbReference>
<accession>A0ABP1QEP2</accession>
<dbReference type="EC" id="3.1.4.-" evidence="4"/>
<dbReference type="SMART" id="SM00471">
    <property type="entry name" value="HDc"/>
    <property type="match status" value="1"/>
</dbReference>
<sequence>MNTKKLTILKPQDEEKAVSLEGCNTLEEPSDCRVSGNLGSSYGESSSEEVDSSTESLNSSSSHSSASTSSTETEACLLGKEKSREDSSNYQPEIASVLVAPRKPTDTVVSNEQHCKLSKEEKIRIRKLRKKLAAADKEAGQIDKGNKDSDKKNQRHHYQSLNHFPEKLQEKPISDKKLVGYKMFSKLSCVNCMDVLRDCCGVANDEPTNGVKILRRKDPPVDLNADLSTVSNVSVVQRLKLILEKLEAGQLETVPPEVLQKNIQYAIQLIQDGDSIKDRRDESDNELSEVDEEVIPEEVRKWLASTFTKTVQPKPRLEPRPRFRSVANAIRVGLFVDRFYRQLSATTLEIPADVQQLLKEVNNWHFDIFRLHDKSSGHSLKYVAKELFSRYGIVSRFRINLDKLESFLSAVEYGYTKLKNPYHNDIHAADVTQTLHYFIGSTGLANSFTDLEIFSLLFAALIHDFEHTGRTNNFHINVGTELALLYNDRSVLENHHVSAAFRLLRDEDKSLLTNLKPEEFRDFRNLVIEMVLSTDMSTHFAQIKNVRAILNGEKVSSTTTMSLMSLLLHTADISHPGKPWRLHKKFADTILEEFFLQGDEEAKMGLPFSPLCDRNNVLIPESQISFIEFIVEPSLTIMTDLIDLVLNVEDGGPMQITSAPPKTDTSNSGTDSKSAANNSDSANANAVSNSGDDSASKPASNPSSTTTPVANNSDNNSNRNSTTTVSRVPPPVPSRLGAARGQIRPFQNLSSSSGSTGTPGRRTESENCIKTVSSSNNNSSDGGNKLPLSSRTPSFPLQSGSHNYGPVLRPWFNHLVENKAKWRMISAESAAAANAIQQENS</sequence>
<feature type="domain" description="PDEase" evidence="6">
    <location>
        <begin position="346"/>
        <end position="680"/>
    </location>
</feature>
<feature type="compositionally biased region" description="Low complexity" evidence="5">
    <location>
        <begin position="671"/>
        <end position="693"/>
    </location>
</feature>
<evidence type="ECO:0000256" key="4">
    <source>
        <dbReference type="RuleBase" id="RU363067"/>
    </source>
</evidence>
<feature type="compositionally biased region" description="Polar residues" evidence="5">
    <location>
        <begin position="655"/>
        <end position="670"/>
    </location>
</feature>
<comment type="similarity">
    <text evidence="4">Belongs to the cyclic nucleotide phosphodiesterase family.</text>
</comment>
<dbReference type="SUPFAM" id="SSF109604">
    <property type="entry name" value="HD-domain/PDEase-like"/>
    <property type="match status" value="1"/>
</dbReference>
<dbReference type="InterPro" id="IPR023088">
    <property type="entry name" value="PDEase"/>
</dbReference>
<feature type="compositionally biased region" description="Polar residues" evidence="5">
    <location>
        <begin position="697"/>
        <end position="710"/>
    </location>
</feature>
<gene>
    <name evidence="7" type="ORF">ODALV1_LOCUS10604</name>
</gene>
<organism evidence="7 8">
    <name type="scientific">Orchesella dallaii</name>
    <dbReference type="NCBI Taxonomy" id="48710"/>
    <lineage>
        <taxon>Eukaryota</taxon>
        <taxon>Metazoa</taxon>
        <taxon>Ecdysozoa</taxon>
        <taxon>Arthropoda</taxon>
        <taxon>Hexapoda</taxon>
        <taxon>Collembola</taxon>
        <taxon>Entomobryomorpha</taxon>
        <taxon>Entomobryoidea</taxon>
        <taxon>Orchesellidae</taxon>
        <taxon>Orchesellinae</taxon>
        <taxon>Orchesella</taxon>
    </lineage>
</organism>
<keyword evidence="2 4" id="KW-0479">Metal-binding</keyword>
<dbReference type="Pfam" id="PF00233">
    <property type="entry name" value="PDEase_I"/>
    <property type="match status" value="1"/>
</dbReference>
<evidence type="ECO:0000256" key="1">
    <source>
        <dbReference type="ARBA" id="ARBA00022535"/>
    </source>
</evidence>
<dbReference type="EMBL" id="CAXLJM020000033">
    <property type="protein sequence ID" value="CAL8100688.1"/>
    <property type="molecule type" value="Genomic_DNA"/>
</dbReference>
<dbReference type="PROSITE" id="PS51845">
    <property type="entry name" value="PDEASE_I_2"/>
    <property type="match status" value="1"/>
</dbReference>
<feature type="compositionally biased region" description="Basic and acidic residues" evidence="5">
    <location>
        <begin position="134"/>
        <end position="152"/>
    </location>
</feature>
<dbReference type="CDD" id="cd00077">
    <property type="entry name" value="HDc"/>
    <property type="match status" value="1"/>
</dbReference>
<feature type="compositionally biased region" description="Low complexity" evidence="5">
    <location>
        <begin position="750"/>
        <end position="760"/>
    </location>
</feature>
<evidence type="ECO:0000256" key="5">
    <source>
        <dbReference type="SAM" id="MobiDB-lite"/>
    </source>
</evidence>
<protein>
    <recommendedName>
        <fullName evidence="4">Phosphodiesterase</fullName>
        <ecNumber evidence="4">3.1.4.-</ecNumber>
    </recommendedName>
</protein>
<keyword evidence="1" id="KW-0140">cGMP</keyword>
<dbReference type="Pfam" id="PF08499">
    <property type="entry name" value="PDEase_I_N"/>
    <property type="match status" value="1"/>
</dbReference>
<dbReference type="Gene3D" id="1.10.1300.10">
    <property type="entry name" value="3'5'-cyclic nucleotide phosphodiesterase, catalytic domain"/>
    <property type="match status" value="1"/>
</dbReference>
<keyword evidence="8" id="KW-1185">Reference proteome</keyword>
<keyword evidence="3 4" id="KW-0378">Hydrolase</keyword>
<dbReference type="InterPro" id="IPR002073">
    <property type="entry name" value="PDEase_catalytic_dom"/>
</dbReference>
<feature type="compositionally biased region" description="Low complexity" evidence="5">
    <location>
        <begin position="35"/>
        <end position="45"/>
    </location>
</feature>
<dbReference type="PROSITE" id="PS00126">
    <property type="entry name" value="PDEASE_I_1"/>
    <property type="match status" value="1"/>
</dbReference>
<dbReference type="Proteomes" id="UP001642540">
    <property type="component" value="Unassembled WGS sequence"/>
</dbReference>
<dbReference type="PRINTS" id="PR00387">
    <property type="entry name" value="PDIESTERASE1"/>
</dbReference>
<dbReference type="InterPro" id="IPR013706">
    <property type="entry name" value="PDE1_N"/>
</dbReference>
<evidence type="ECO:0000256" key="3">
    <source>
        <dbReference type="ARBA" id="ARBA00022801"/>
    </source>
</evidence>
<name>A0ABP1QEP2_9HEXA</name>
<evidence type="ECO:0000313" key="8">
    <source>
        <dbReference type="Proteomes" id="UP001642540"/>
    </source>
</evidence>
<proteinExistence type="inferred from homology"/>
<feature type="compositionally biased region" description="Low complexity" evidence="5">
    <location>
        <begin position="711"/>
        <end position="727"/>
    </location>
</feature>
<dbReference type="PANTHER" id="PTHR11347">
    <property type="entry name" value="CYCLIC NUCLEOTIDE PHOSPHODIESTERASE"/>
    <property type="match status" value="1"/>
</dbReference>
<evidence type="ECO:0000256" key="2">
    <source>
        <dbReference type="ARBA" id="ARBA00022723"/>
    </source>
</evidence>
<evidence type="ECO:0000259" key="6">
    <source>
        <dbReference type="PROSITE" id="PS51845"/>
    </source>
</evidence>
<feature type="region of interest" description="Disordered" evidence="5">
    <location>
        <begin position="26"/>
        <end position="98"/>
    </location>
</feature>
<dbReference type="InterPro" id="IPR003607">
    <property type="entry name" value="HD/PDEase_dom"/>
</dbReference>
<feature type="compositionally biased region" description="Low complexity" evidence="5">
    <location>
        <begin position="53"/>
        <end position="74"/>
    </location>
</feature>
<feature type="region of interest" description="Disordered" evidence="5">
    <location>
        <begin position="653"/>
        <end position="794"/>
    </location>
</feature>
<comment type="caution">
    <text evidence="7">The sequence shown here is derived from an EMBL/GenBank/DDBJ whole genome shotgun (WGS) entry which is preliminary data.</text>
</comment>
<reference evidence="7 8" key="1">
    <citation type="submission" date="2024-08" db="EMBL/GenBank/DDBJ databases">
        <authorList>
            <person name="Cucini C."/>
            <person name="Frati F."/>
        </authorList>
    </citation>
    <scope>NUCLEOTIDE SEQUENCE [LARGE SCALE GENOMIC DNA]</scope>
</reference>
<comment type="cofactor">
    <cofactor evidence="4">
        <name>a divalent metal cation</name>
        <dbReference type="ChEBI" id="CHEBI:60240"/>
    </cofactor>
    <text evidence="4">Binds 2 divalent metal cations per subunit. Site 1 may preferentially bind zinc ions, while site 2 has a preference for magnesium and/or manganese ions.</text>
</comment>